<proteinExistence type="predicted"/>
<sequence length="55" mass="6365">MEAQLIHCRPPTLEQTHRSHLRISDEHSTADSCRQDSQTHQLLAEGLQRHNEHAN</sequence>
<accession>A0A8H7B0N5</accession>
<comment type="caution">
    <text evidence="2">The sequence shown here is derived from an EMBL/GenBank/DDBJ whole genome shotgun (WGS) entry which is preliminary data.</text>
</comment>
<name>A0A8H7B0N5_9PLEO</name>
<keyword evidence="3" id="KW-1185">Reference proteome</keyword>
<gene>
    <name evidence="2" type="ORF">GT037_011173</name>
</gene>
<reference evidence="2" key="1">
    <citation type="submission" date="2020-01" db="EMBL/GenBank/DDBJ databases">
        <authorList>
            <person name="Feng Z.H.Z."/>
        </authorList>
    </citation>
    <scope>NUCLEOTIDE SEQUENCE</scope>
    <source>
        <strain evidence="2">CBS107.38</strain>
    </source>
</reference>
<dbReference type="EMBL" id="JAAABM010000029">
    <property type="protein sequence ID" value="KAF7670722.1"/>
    <property type="molecule type" value="Genomic_DNA"/>
</dbReference>
<dbReference type="GeneID" id="62209398"/>
<feature type="region of interest" description="Disordered" evidence="1">
    <location>
        <begin position="1"/>
        <end position="37"/>
    </location>
</feature>
<evidence type="ECO:0000256" key="1">
    <source>
        <dbReference type="SAM" id="MobiDB-lite"/>
    </source>
</evidence>
<organism evidence="2 3">
    <name type="scientific">Alternaria burnsii</name>
    <dbReference type="NCBI Taxonomy" id="1187904"/>
    <lineage>
        <taxon>Eukaryota</taxon>
        <taxon>Fungi</taxon>
        <taxon>Dikarya</taxon>
        <taxon>Ascomycota</taxon>
        <taxon>Pezizomycotina</taxon>
        <taxon>Dothideomycetes</taxon>
        <taxon>Pleosporomycetidae</taxon>
        <taxon>Pleosporales</taxon>
        <taxon>Pleosporineae</taxon>
        <taxon>Pleosporaceae</taxon>
        <taxon>Alternaria</taxon>
        <taxon>Alternaria sect. Alternaria</taxon>
    </lineage>
</organism>
<dbReference type="Proteomes" id="UP000596902">
    <property type="component" value="Unassembled WGS sequence"/>
</dbReference>
<reference evidence="2" key="2">
    <citation type="submission" date="2020-08" db="EMBL/GenBank/DDBJ databases">
        <title>Draft Genome Sequence of Cumin Blight Pathogen Alternaria burnsii.</title>
        <authorList>
            <person name="Feng Z."/>
        </authorList>
    </citation>
    <scope>NUCLEOTIDE SEQUENCE</scope>
    <source>
        <strain evidence="2">CBS107.38</strain>
    </source>
</reference>
<evidence type="ECO:0000313" key="3">
    <source>
        <dbReference type="Proteomes" id="UP000596902"/>
    </source>
</evidence>
<protein>
    <submittedName>
        <fullName evidence="2">Uncharacterized protein</fullName>
    </submittedName>
</protein>
<dbReference type="AlphaFoldDB" id="A0A8H7B0N5"/>
<dbReference type="RefSeq" id="XP_038781116.1">
    <property type="nucleotide sequence ID" value="XM_038936220.1"/>
</dbReference>
<evidence type="ECO:0000313" key="2">
    <source>
        <dbReference type="EMBL" id="KAF7670722.1"/>
    </source>
</evidence>